<dbReference type="KEGG" id="aal:EP13_05135"/>
<dbReference type="InterPro" id="IPR050748">
    <property type="entry name" value="Glycosyltrans_8_dom-fam"/>
</dbReference>
<dbReference type="Gene3D" id="3.40.50.720">
    <property type="entry name" value="NAD(P)-binding Rossmann-like Domain"/>
    <property type="match status" value="1"/>
</dbReference>
<sequence>MNSPQTLPMVFCIDDNFAPHLAALLTSIIANTQSGNSFIFYVFSAELSEENKMKLKHTVGENHHIAFNHINAKQFENSQVSQCFSSRLSIVTYFRILIPEVLKELQTKVLFMDADMIVNTDLAELFAIDLNGQVAGVVKDSLVEKSTHAQSLGIAAESYFNAGLIMMDLPAWRQKEISRKAMELINLGKNFKFNDQDILNITLERNLHFFDDAWNVQQSSLERFTVVKDAKAIHYNGAEKPWQFASIHPFTQLYLHYKGLSPYADTPLVHFLDEHDKRLIERIFQTQSTHIYIYGAGQKGRRLASYLQTEAPEISLVGMIDSSPQMTVFNGVQVSSTLPRLKNEVIVVASFAYADEIVEQLMQRSVPLNRIIALCDRV</sequence>
<organism evidence="4 5">
    <name type="scientific">Alteromonas australica</name>
    <dbReference type="NCBI Taxonomy" id="589873"/>
    <lineage>
        <taxon>Bacteria</taxon>
        <taxon>Pseudomonadati</taxon>
        <taxon>Pseudomonadota</taxon>
        <taxon>Gammaproteobacteria</taxon>
        <taxon>Alteromonadales</taxon>
        <taxon>Alteromonadaceae</taxon>
        <taxon>Alteromonas/Salinimonas group</taxon>
        <taxon>Alteromonas</taxon>
    </lineage>
</organism>
<evidence type="ECO:0008006" key="6">
    <source>
        <dbReference type="Google" id="ProtNLM"/>
    </source>
</evidence>
<dbReference type="CDD" id="cd04194">
    <property type="entry name" value="GT8_A4GalT_like"/>
    <property type="match status" value="1"/>
</dbReference>
<keyword evidence="1" id="KW-0328">Glycosyltransferase</keyword>
<dbReference type="GO" id="GO:0046872">
    <property type="term" value="F:metal ion binding"/>
    <property type="evidence" value="ECO:0007669"/>
    <property type="project" value="UniProtKB-KW"/>
</dbReference>
<proteinExistence type="predicted"/>
<dbReference type="InterPro" id="IPR029044">
    <property type="entry name" value="Nucleotide-diphossugar_trans"/>
</dbReference>
<reference evidence="4 5" key="1">
    <citation type="submission" date="2014-06" db="EMBL/GenBank/DDBJ databases">
        <title>Genomes of Alteromonas australica, a world apart.</title>
        <authorList>
            <person name="Gonzaga A."/>
            <person name="Lopez-Perez M."/>
            <person name="Rodriguez-Valera F."/>
        </authorList>
    </citation>
    <scope>NUCLEOTIDE SEQUENCE [LARGE SCALE GENOMIC DNA]</scope>
    <source>
        <strain evidence="4 5">H 17</strain>
    </source>
</reference>
<dbReference type="Pfam" id="PF01501">
    <property type="entry name" value="Glyco_transf_8"/>
    <property type="match status" value="1"/>
</dbReference>
<dbReference type="Proteomes" id="UP000056090">
    <property type="component" value="Chromosome"/>
</dbReference>
<keyword evidence="2" id="KW-0808">Transferase</keyword>
<dbReference type="GO" id="GO:0016757">
    <property type="term" value="F:glycosyltransferase activity"/>
    <property type="evidence" value="ECO:0007669"/>
    <property type="project" value="UniProtKB-KW"/>
</dbReference>
<dbReference type="GeneID" id="78254314"/>
<evidence type="ECO:0000256" key="3">
    <source>
        <dbReference type="ARBA" id="ARBA00022723"/>
    </source>
</evidence>
<keyword evidence="3" id="KW-0479">Metal-binding</keyword>
<evidence type="ECO:0000313" key="4">
    <source>
        <dbReference type="EMBL" id="AIF98134.1"/>
    </source>
</evidence>
<dbReference type="EMBL" id="CP008849">
    <property type="protein sequence ID" value="AIF98134.1"/>
    <property type="molecule type" value="Genomic_DNA"/>
</dbReference>
<dbReference type="eggNOG" id="COG1442">
    <property type="taxonomic scope" value="Bacteria"/>
</dbReference>
<dbReference type="RefSeq" id="WP_044056330.1">
    <property type="nucleotide sequence ID" value="NZ_CBCSKJ010000001.1"/>
</dbReference>
<protein>
    <recommendedName>
        <fullName evidence="6">Glycosyl transferase</fullName>
    </recommendedName>
</protein>
<accession>A0A075NTZ1</accession>
<dbReference type="SUPFAM" id="SSF53448">
    <property type="entry name" value="Nucleotide-diphospho-sugar transferases"/>
    <property type="match status" value="1"/>
</dbReference>
<evidence type="ECO:0000256" key="1">
    <source>
        <dbReference type="ARBA" id="ARBA00022676"/>
    </source>
</evidence>
<keyword evidence="5" id="KW-1185">Reference proteome</keyword>
<dbReference type="AlphaFoldDB" id="A0A075NTZ1"/>
<evidence type="ECO:0000313" key="5">
    <source>
        <dbReference type="Proteomes" id="UP000056090"/>
    </source>
</evidence>
<name>A0A075NTZ1_9ALTE</name>
<dbReference type="Gene3D" id="3.90.550.10">
    <property type="entry name" value="Spore Coat Polysaccharide Biosynthesis Protein SpsA, Chain A"/>
    <property type="match status" value="1"/>
</dbReference>
<dbReference type="InterPro" id="IPR002495">
    <property type="entry name" value="Glyco_trans_8"/>
</dbReference>
<gene>
    <name evidence="4" type="ORF">EP13_05135</name>
</gene>
<dbReference type="PANTHER" id="PTHR13778">
    <property type="entry name" value="GLYCOSYLTRANSFERASE 8 DOMAIN-CONTAINING PROTEIN"/>
    <property type="match status" value="1"/>
</dbReference>
<dbReference type="PANTHER" id="PTHR13778:SF47">
    <property type="entry name" value="LIPOPOLYSACCHARIDE 1,3-GALACTOSYLTRANSFERASE"/>
    <property type="match status" value="1"/>
</dbReference>
<evidence type="ECO:0000256" key="2">
    <source>
        <dbReference type="ARBA" id="ARBA00022679"/>
    </source>
</evidence>